<accession>A0A4R8DF54</accession>
<reference evidence="2 3" key="1">
    <citation type="submission" date="2019-03" db="EMBL/GenBank/DDBJ databases">
        <title>Genomic Encyclopedia of Type Strains, Phase IV (KMG-IV): sequencing the most valuable type-strain genomes for metagenomic binning, comparative biology and taxonomic classification.</title>
        <authorList>
            <person name="Goeker M."/>
        </authorList>
    </citation>
    <scope>NUCLEOTIDE SEQUENCE [LARGE SCALE GENOMIC DNA]</scope>
    <source>
        <strain evidence="2 3">DSM 100059</strain>
    </source>
</reference>
<dbReference type="RefSeq" id="WP_133996278.1">
    <property type="nucleotide sequence ID" value="NZ_SODV01000002.1"/>
</dbReference>
<dbReference type="Proteomes" id="UP000294498">
    <property type="component" value="Unassembled WGS sequence"/>
</dbReference>
<dbReference type="SUPFAM" id="SSF56112">
    <property type="entry name" value="Protein kinase-like (PK-like)"/>
    <property type="match status" value="1"/>
</dbReference>
<dbReference type="InterPro" id="IPR016477">
    <property type="entry name" value="Fructo-/Ketosamine-3-kinase"/>
</dbReference>
<name>A0A4R8DF54_9BACT</name>
<evidence type="ECO:0000313" key="2">
    <source>
        <dbReference type="EMBL" id="TDW96209.1"/>
    </source>
</evidence>
<evidence type="ECO:0000256" key="1">
    <source>
        <dbReference type="ARBA" id="ARBA00009460"/>
    </source>
</evidence>
<organism evidence="2 3">
    <name type="scientific">Dinghuibacter silviterrae</name>
    <dbReference type="NCBI Taxonomy" id="1539049"/>
    <lineage>
        <taxon>Bacteria</taxon>
        <taxon>Pseudomonadati</taxon>
        <taxon>Bacteroidota</taxon>
        <taxon>Chitinophagia</taxon>
        <taxon>Chitinophagales</taxon>
        <taxon>Chitinophagaceae</taxon>
        <taxon>Dinghuibacter</taxon>
    </lineage>
</organism>
<dbReference type="AlphaFoldDB" id="A0A4R8DF54"/>
<dbReference type="GO" id="GO:0016301">
    <property type="term" value="F:kinase activity"/>
    <property type="evidence" value="ECO:0007669"/>
    <property type="project" value="UniProtKB-KW"/>
</dbReference>
<dbReference type="PANTHER" id="PTHR12149">
    <property type="entry name" value="FRUCTOSAMINE 3 KINASE-RELATED PROTEIN"/>
    <property type="match status" value="1"/>
</dbReference>
<keyword evidence="2" id="KW-0808">Transferase</keyword>
<protein>
    <submittedName>
        <fullName evidence="2">Fructosamine-3-kinase</fullName>
    </submittedName>
</protein>
<dbReference type="Gene3D" id="3.90.1200.10">
    <property type="match status" value="1"/>
</dbReference>
<dbReference type="OrthoDB" id="5291879at2"/>
<dbReference type="Gene3D" id="3.30.200.20">
    <property type="entry name" value="Phosphorylase Kinase, domain 1"/>
    <property type="match status" value="1"/>
</dbReference>
<comment type="similarity">
    <text evidence="1">Belongs to the fructosamine kinase family.</text>
</comment>
<proteinExistence type="inferred from homology"/>
<comment type="caution">
    <text evidence="2">The sequence shown here is derived from an EMBL/GenBank/DDBJ whole genome shotgun (WGS) entry which is preliminary data.</text>
</comment>
<evidence type="ECO:0000313" key="3">
    <source>
        <dbReference type="Proteomes" id="UP000294498"/>
    </source>
</evidence>
<keyword evidence="2" id="KW-0418">Kinase</keyword>
<dbReference type="InterPro" id="IPR011009">
    <property type="entry name" value="Kinase-like_dom_sf"/>
</dbReference>
<dbReference type="PANTHER" id="PTHR12149:SF8">
    <property type="entry name" value="PROTEIN-RIBULOSAMINE 3-KINASE"/>
    <property type="match status" value="1"/>
</dbReference>
<sequence length="369" mass="38124">MNPSFFDRVLQMLREGAPDVGAASAPGAGDASATGVGAAGATRRVGGGTVTHISRVSGGDISDAYVLETGGGRFFCKVQDATRGQAMFEAEVRGLEALRPHFPRVPAVVGTGTLEGKAFLVLEWLQEGKPRPDRWERLGEALARLHRGAGVAAASGAAAGGAAASGAAASGAAAGGAAASGAAASGAAASGAAAGPAAPSAALTFGLEADNFIATLPQDNHPEPTWPAFYTKRRLLPLWKQGIARGLFSVKTLGQVEALEARMNQFFPKNLPSLLHGDLWSGNTKTGPDGDIWIFDPAVYRGHREMDLAMTRLFGGFPPEFYEAYGPLDAGWEERVAICQLYPLLVHALLFGGGYVQECMGIVATYAGG</sequence>
<keyword evidence="3" id="KW-1185">Reference proteome</keyword>
<dbReference type="Pfam" id="PF03881">
    <property type="entry name" value="Fructosamin_kin"/>
    <property type="match status" value="2"/>
</dbReference>
<gene>
    <name evidence="2" type="ORF">EDB95_4034</name>
</gene>
<dbReference type="EMBL" id="SODV01000002">
    <property type="protein sequence ID" value="TDW96209.1"/>
    <property type="molecule type" value="Genomic_DNA"/>
</dbReference>